<dbReference type="EMBL" id="UZAI01000307">
    <property type="protein sequence ID" value="VDO51194.1"/>
    <property type="molecule type" value="Genomic_DNA"/>
</dbReference>
<evidence type="ECO:0000313" key="2">
    <source>
        <dbReference type="Proteomes" id="UP000277204"/>
    </source>
</evidence>
<proteinExistence type="predicted"/>
<keyword evidence="2" id="KW-1185">Reference proteome</keyword>
<dbReference type="AlphaFoldDB" id="A0A183LC79"/>
<name>A0A183LC79_9TREM</name>
<sequence length="372" mass="41784">MLNIEVAAIDYYSDKSYLINNFGYSDFIYTQEFSGRFNFNVCIYIVAIAEHVIGNFLQAAICYEDKALTENVIRASTVEVICVLCVDELCSFLHTCLEQMNLLIRVFREPILSVNPSSSTTGTSYEQQSTMCAHTNEDNTQVLFGNILDVYNNMRILLDTIEAEDEDNYSPNIVKSKNSCTLLTSSTTPSSGMLNILKPLNTSNNSTLITNGNDKTTLMDSLSETLTTLESIPEKQLSSDDDRNEMKNNIKHNTECTDGNISNNNSSGSAFHSPTSTDHTFSNDDHDDFGICLIELAEDDSLHAFSRYANIVLDSNSRDRVWNLIEHESYAQELCQLSRTIVHTVSLNNKVSLFCVLLKKVLIYVRCVCWCV</sequence>
<organism evidence="1 2">
    <name type="scientific">Schistosoma margrebowiei</name>
    <dbReference type="NCBI Taxonomy" id="48269"/>
    <lineage>
        <taxon>Eukaryota</taxon>
        <taxon>Metazoa</taxon>
        <taxon>Spiralia</taxon>
        <taxon>Lophotrochozoa</taxon>
        <taxon>Platyhelminthes</taxon>
        <taxon>Trematoda</taxon>
        <taxon>Digenea</taxon>
        <taxon>Strigeidida</taxon>
        <taxon>Schistosomatoidea</taxon>
        <taxon>Schistosomatidae</taxon>
        <taxon>Schistosoma</taxon>
    </lineage>
</organism>
<dbReference type="Proteomes" id="UP000277204">
    <property type="component" value="Unassembled WGS sequence"/>
</dbReference>
<protein>
    <submittedName>
        <fullName evidence="1">Uncharacterized protein</fullName>
    </submittedName>
</protein>
<reference evidence="1 2" key="1">
    <citation type="submission" date="2018-11" db="EMBL/GenBank/DDBJ databases">
        <authorList>
            <consortium name="Pathogen Informatics"/>
        </authorList>
    </citation>
    <scope>NUCLEOTIDE SEQUENCE [LARGE SCALE GENOMIC DNA]</scope>
    <source>
        <strain evidence="1 2">Zambia</strain>
    </source>
</reference>
<gene>
    <name evidence="1" type="ORF">SMRZ_LOCUS1404</name>
</gene>
<dbReference type="STRING" id="48269.A0A183LC79"/>
<evidence type="ECO:0000313" key="1">
    <source>
        <dbReference type="EMBL" id="VDO51194.1"/>
    </source>
</evidence>
<accession>A0A183LC79</accession>